<dbReference type="PROSITE" id="PS50928">
    <property type="entry name" value="ABC_TM1"/>
    <property type="match status" value="1"/>
</dbReference>
<comment type="caution">
    <text evidence="10">The sequence shown here is derived from an EMBL/GenBank/DDBJ whole genome shotgun (WGS) entry which is preliminary data.</text>
</comment>
<reference evidence="10 11" key="1">
    <citation type="submission" date="2019-07" db="EMBL/GenBank/DDBJ databases">
        <title>The draft genome sequence of Vibrio algivorus M1486.</title>
        <authorList>
            <person name="Meng X."/>
        </authorList>
    </citation>
    <scope>NUCLEOTIDE SEQUENCE [LARGE SCALE GENOMIC DNA]</scope>
    <source>
        <strain evidence="10 11">M1486</strain>
    </source>
</reference>
<feature type="domain" description="ABC transmembrane type-1" evidence="9">
    <location>
        <begin position="69"/>
        <end position="259"/>
    </location>
</feature>
<dbReference type="InterPro" id="IPR000515">
    <property type="entry name" value="MetI-like"/>
</dbReference>
<dbReference type="CDD" id="cd06261">
    <property type="entry name" value="TM_PBP2"/>
    <property type="match status" value="1"/>
</dbReference>
<keyword evidence="3" id="KW-1003">Cell membrane</keyword>
<evidence type="ECO:0000256" key="3">
    <source>
        <dbReference type="ARBA" id="ARBA00022475"/>
    </source>
</evidence>
<feature type="transmembrane region" description="Helical" evidence="8">
    <location>
        <begin position="109"/>
        <end position="128"/>
    </location>
</feature>
<sequence>MQNMNTRFHKTILFHKAVVFSIVTVMMIPILATLVYSISSRWGATILPDGFTFDWYVQLLTDPRFVHAFGRSLFICIAALLLSVVLILPAIFVVFYYFPKLDKVMNIMILLPFAVPPVVSSVGLLQLYADSDWSLVGTPWILVGTYFTIAVPFMYRAIANSFESIHLHDLMDAAHLLGASTTKAFLLIILPNLKKGLMASLFLSFSFLLGEFVFANILVGTRYETLQIYLFNMRQTSGHFTSALVITYFIFIFVLTWLASRFSRGATV</sequence>
<keyword evidence="4" id="KW-0997">Cell inner membrane</keyword>
<dbReference type="EMBL" id="VMKJ01000022">
    <property type="protein sequence ID" value="TVO35807.1"/>
    <property type="molecule type" value="Genomic_DNA"/>
</dbReference>
<keyword evidence="6 8" id="KW-1133">Transmembrane helix</keyword>
<dbReference type="OrthoDB" id="9782004at2"/>
<evidence type="ECO:0000259" key="9">
    <source>
        <dbReference type="PROSITE" id="PS50928"/>
    </source>
</evidence>
<dbReference type="Pfam" id="PF00528">
    <property type="entry name" value="BPD_transp_1"/>
    <property type="match status" value="1"/>
</dbReference>
<feature type="transmembrane region" description="Helical" evidence="8">
    <location>
        <begin position="140"/>
        <end position="158"/>
    </location>
</feature>
<protein>
    <submittedName>
        <fullName evidence="10">ABC transporter permease</fullName>
    </submittedName>
</protein>
<comment type="subcellular location">
    <subcellularLocation>
        <location evidence="1">Cell inner membrane</location>
        <topology evidence="1">Multi-pass membrane protein</topology>
    </subcellularLocation>
    <subcellularLocation>
        <location evidence="8">Cell membrane</location>
        <topology evidence="8">Multi-pass membrane protein</topology>
    </subcellularLocation>
</comment>
<accession>A0A557P5A7</accession>
<feature type="transmembrane region" description="Helical" evidence="8">
    <location>
        <begin position="196"/>
        <end position="219"/>
    </location>
</feature>
<evidence type="ECO:0000313" key="11">
    <source>
        <dbReference type="Proteomes" id="UP000319828"/>
    </source>
</evidence>
<name>A0A557P5A7_9VIBR</name>
<evidence type="ECO:0000256" key="8">
    <source>
        <dbReference type="RuleBase" id="RU363032"/>
    </source>
</evidence>
<evidence type="ECO:0000256" key="7">
    <source>
        <dbReference type="ARBA" id="ARBA00023136"/>
    </source>
</evidence>
<dbReference type="Gene3D" id="1.10.3720.10">
    <property type="entry name" value="MetI-like"/>
    <property type="match status" value="1"/>
</dbReference>
<gene>
    <name evidence="10" type="ORF">FOF44_11055</name>
</gene>
<evidence type="ECO:0000256" key="2">
    <source>
        <dbReference type="ARBA" id="ARBA00022448"/>
    </source>
</evidence>
<dbReference type="GO" id="GO:0005886">
    <property type="term" value="C:plasma membrane"/>
    <property type="evidence" value="ECO:0007669"/>
    <property type="project" value="UniProtKB-SubCell"/>
</dbReference>
<organism evidence="10 11">
    <name type="scientific">Vibrio algivorus</name>
    <dbReference type="NCBI Taxonomy" id="1667024"/>
    <lineage>
        <taxon>Bacteria</taxon>
        <taxon>Pseudomonadati</taxon>
        <taxon>Pseudomonadota</taxon>
        <taxon>Gammaproteobacteria</taxon>
        <taxon>Vibrionales</taxon>
        <taxon>Vibrionaceae</taxon>
        <taxon>Vibrio</taxon>
    </lineage>
</organism>
<dbReference type="AlphaFoldDB" id="A0A557P5A7"/>
<dbReference type="RefSeq" id="WP_144388407.1">
    <property type="nucleotide sequence ID" value="NZ_CANNCB010000015.1"/>
</dbReference>
<keyword evidence="2 8" id="KW-0813">Transport</keyword>
<feature type="transmembrane region" description="Helical" evidence="8">
    <location>
        <begin position="240"/>
        <end position="259"/>
    </location>
</feature>
<dbReference type="InterPro" id="IPR035906">
    <property type="entry name" value="MetI-like_sf"/>
</dbReference>
<dbReference type="Proteomes" id="UP000319828">
    <property type="component" value="Unassembled WGS sequence"/>
</dbReference>
<evidence type="ECO:0000256" key="1">
    <source>
        <dbReference type="ARBA" id="ARBA00004429"/>
    </source>
</evidence>
<dbReference type="PANTHER" id="PTHR43357:SF4">
    <property type="entry name" value="INNER MEMBRANE ABC TRANSPORTER PERMEASE PROTEIN YDCV"/>
    <property type="match status" value="1"/>
</dbReference>
<feature type="transmembrane region" description="Helical" evidence="8">
    <location>
        <begin position="170"/>
        <end position="190"/>
    </location>
</feature>
<evidence type="ECO:0000313" key="10">
    <source>
        <dbReference type="EMBL" id="TVO35807.1"/>
    </source>
</evidence>
<feature type="transmembrane region" description="Helical" evidence="8">
    <location>
        <begin position="12"/>
        <end position="38"/>
    </location>
</feature>
<comment type="similarity">
    <text evidence="8">Belongs to the binding-protein-dependent transport system permease family.</text>
</comment>
<dbReference type="GO" id="GO:0055085">
    <property type="term" value="P:transmembrane transport"/>
    <property type="evidence" value="ECO:0007669"/>
    <property type="project" value="InterPro"/>
</dbReference>
<keyword evidence="5 8" id="KW-0812">Transmembrane</keyword>
<feature type="transmembrane region" description="Helical" evidence="8">
    <location>
        <begin position="72"/>
        <end position="97"/>
    </location>
</feature>
<dbReference type="SUPFAM" id="SSF161098">
    <property type="entry name" value="MetI-like"/>
    <property type="match status" value="1"/>
</dbReference>
<evidence type="ECO:0000256" key="5">
    <source>
        <dbReference type="ARBA" id="ARBA00022692"/>
    </source>
</evidence>
<evidence type="ECO:0000256" key="6">
    <source>
        <dbReference type="ARBA" id="ARBA00022989"/>
    </source>
</evidence>
<proteinExistence type="inferred from homology"/>
<keyword evidence="7 8" id="KW-0472">Membrane</keyword>
<dbReference type="PANTHER" id="PTHR43357">
    <property type="entry name" value="INNER MEMBRANE ABC TRANSPORTER PERMEASE PROTEIN YDCV"/>
    <property type="match status" value="1"/>
</dbReference>
<evidence type="ECO:0000256" key="4">
    <source>
        <dbReference type="ARBA" id="ARBA00022519"/>
    </source>
</evidence>